<dbReference type="Gene3D" id="3.40.720.10">
    <property type="entry name" value="Alkaline Phosphatase, subunit A"/>
    <property type="match status" value="1"/>
</dbReference>
<keyword evidence="4" id="KW-0106">Calcium</keyword>
<gene>
    <name evidence="7" type="ORF">JCM21142_83082</name>
</gene>
<evidence type="ECO:0000256" key="5">
    <source>
        <dbReference type="SAM" id="SignalP"/>
    </source>
</evidence>
<evidence type="ECO:0000313" key="8">
    <source>
        <dbReference type="Proteomes" id="UP000019402"/>
    </source>
</evidence>
<feature type="signal peptide" evidence="5">
    <location>
        <begin position="1"/>
        <end position="29"/>
    </location>
</feature>
<keyword evidence="3" id="KW-0378">Hydrolase</keyword>
<keyword evidence="5" id="KW-0732">Signal</keyword>
<comment type="caution">
    <text evidence="7">The sequence shown here is derived from an EMBL/GenBank/DDBJ whole genome shotgun (WGS) entry which is preliminary data.</text>
</comment>
<accession>W7Y0D9</accession>
<dbReference type="InterPro" id="IPR017850">
    <property type="entry name" value="Alkaline_phosphatase_core_sf"/>
</dbReference>
<evidence type="ECO:0000313" key="7">
    <source>
        <dbReference type="EMBL" id="GAF04380.1"/>
    </source>
</evidence>
<keyword evidence="8" id="KW-1185">Reference proteome</keyword>
<feature type="chain" id="PRO_5004907110" evidence="5">
    <location>
        <begin position="30"/>
        <end position="475"/>
    </location>
</feature>
<evidence type="ECO:0000256" key="3">
    <source>
        <dbReference type="ARBA" id="ARBA00022801"/>
    </source>
</evidence>
<dbReference type="CDD" id="cd16144">
    <property type="entry name" value="ARS_like"/>
    <property type="match status" value="1"/>
</dbReference>
<protein>
    <submittedName>
        <fullName evidence="7">Arylsulfatase</fullName>
    </submittedName>
</protein>
<evidence type="ECO:0000256" key="1">
    <source>
        <dbReference type="ARBA" id="ARBA00008779"/>
    </source>
</evidence>
<dbReference type="PROSITE" id="PS00523">
    <property type="entry name" value="SULFATASE_1"/>
    <property type="match status" value="1"/>
</dbReference>
<dbReference type="Proteomes" id="UP000019402">
    <property type="component" value="Unassembled WGS sequence"/>
</dbReference>
<dbReference type="PANTHER" id="PTHR42693:SF33">
    <property type="entry name" value="ARYLSULFATASE"/>
    <property type="match status" value="1"/>
</dbReference>
<dbReference type="PANTHER" id="PTHR42693">
    <property type="entry name" value="ARYLSULFATASE FAMILY MEMBER"/>
    <property type="match status" value="1"/>
</dbReference>
<dbReference type="GO" id="GO:0046872">
    <property type="term" value="F:metal ion binding"/>
    <property type="evidence" value="ECO:0007669"/>
    <property type="project" value="UniProtKB-KW"/>
</dbReference>
<dbReference type="EMBL" id="BAMD01000044">
    <property type="protein sequence ID" value="GAF04380.1"/>
    <property type="molecule type" value="Genomic_DNA"/>
</dbReference>
<dbReference type="RefSeq" id="WP_027470616.1">
    <property type="nucleotide sequence ID" value="NZ_BAMD01000044.1"/>
</dbReference>
<name>W7Y0D9_9BACT</name>
<dbReference type="STRING" id="869213.GCA_000517085_00610"/>
<dbReference type="Pfam" id="PF00884">
    <property type="entry name" value="Sulfatase"/>
    <property type="match status" value="1"/>
</dbReference>
<dbReference type="InterPro" id="IPR000917">
    <property type="entry name" value="Sulfatase_N"/>
</dbReference>
<evidence type="ECO:0000256" key="4">
    <source>
        <dbReference type="ARBA" id="ARBA00022837"/>
    </source>
</evidence>
<dbReference type="InterPro" id="IPR050738">
    <property type="entry name" value="Sulfatase"/>
</dbReference>
<dbReference type="Gene3D" id="3.30.1120.10">
    <property type="match status" value="1"/>
</dbReference>
<dbReference type="eggNOG" id="COG3119">
    <property type="taxonomic scope" value="Bacteria"/>
</dbReference>
<evidence type="ECO:0000259" key="6">
    <source>
        <dbReference type="Pfam" id="PF00884"/>
    </source>
</evidence>
<comment type="similarity">
    <text evidence="1">Belongs to the sulfatase family.</text>
</comment>
<organism evidence="7 8">
    <name type="scientific">Saccharicrinis fermentans DSM 9555 = JCM 21142</name>
    <dbReference type="NCBI Taxonomy" id="869213"/>
    <lineage>
        <taxon>Bacteria</taxon>
        <taxon>Pseudomonadati</taxon>
        <taxon>Bacteroidota</taxon>
        <taxon>Bacteroidia</taxon>
        <taxon>Marinilabiliales</taxon>
        <taxon>Marinilabiliaceae</taxon>
        <taxon>Saccharicrinis</taxon>
    </lineage>
</organism>
<dbReference type="AlphaFoldDB" id="W7Y0D9"/>
<evidence type="ECO:0000256" key="2">
    <source>
        <dbReference type="ARBA" id="ARBA00022723"/>
    </source>
</evidence>
<feature type="domain" description="Sulfatase N-terminal" evidence="6">
    <location>
        <begin position="32"/>
        <end position="351"/>
    </location>
</feature>
<dbReference type="SUPFAM" id="SSF53649">
    <property type="entry name" value="Alkaline phosphatase-like"/>
    <property type="match status" value="1"/>
</dbReference>
<proteinExistence type="inferred from homology"/>
<dbReference type="InterPro" id="IPR024607">
    <property type="entry name" value="Sulfatase_CS"/>
</dbReference>
<sequence>MKKYKRFKKKMMTSVLIGLIGALCLNVSAQKKNIVFLFADDAGYHDFGFQGSQTIKTPNLDQLASEGVLFKQAYTTAAVCGPSRAGLLTGMYQQRFGIEENNVPGYMSASSKLLADEMGLPLHLKTIADYLNPLGYQSIVLGKWHLGNADKYHPLKRGFDEFYGFRGGSRSFLPLTQKQAINRLEDRLERGFENYQEPDKYLTYDLADEACDFIERNQKRPFFMYMSFNAVHTPLQATKEDLAQVEGLTGKRKILAAMTIALDRACGQILDKLKELGLEKNTLVVFANDNGGPDGSLTCNYPLSGCKSNHLEGGIRVPFLMKLPEVIKPGSRFDDPVSLLDLLPTFVNVAGGDASQIKGLDGVDLLPYVTGKNKSEPHELLFWKKENRGVVRKGDWKLLRYPDRPAELYNIAKDESESNNLAYKYPEKVREMFKLLWEWEGELERPLWQLKRVYEVNAMRRMDEKRTPVLDEVEQ</sequence>
<keyword evidence="2" id="KW-0479">Metal-binding</keyword>
<dbReference type="GO" id="GO:0004065">
    <property type="term" value="F:arylsulfatase activity"/>
    <property type="evidence" value="ECO:0007669"/>
    <property type="project" value="TreeGrafter"/>
</dbReference>
<reference evidence="7 8" key="1">
    <citation type="journal article" date="2014" name="Genome Announc.">
        <title>Draft Genome Sequence of Cytophaga fermentans JCM 21142T, a Facultative Anaerobe Isolated from Marine Mud.</title>
        <authorList>
            <person name="Starns D."/>
            <person name="Oshima K."/>
            <person name="Suda W."/>
            <person name="Iino T."/>
            <person name="Yuki M."/>
            <person name="Inoue J."/>
            <person name="Kitamura K."/>
            <person name="Iida T."/>
            <person name="Darby A."/>
            <person name="Hattori M."/>
            <person name="Ohkuma M."/>
        </authorList>
    </citation>
    <scope>NUCLEOTIDE SEQUENCE [LARGE SCALE GENOMIC DNA]</scope>
    <source>
        <strain evidence="7 8">JCM 21142</strain>
    </source>
</reference>